<evidence type="ECO:0000259" key="3">
    <source>
        <dbReference type="PROSITE" id="PS51253"/>
    </source>
</evidence>
<dbReference type="InterPro" id="IPR004875">
    <property type="entry name" value="DDE_SF_endonuclease_dom"/>
</dbReference>
<dbReference type="Gene3D" id="3.30.420.10">
    <property type="entry name" value="Ribonuclease H-like superfamily/Ribonuclease H"/>
    <property type="match status" value="1"/>
</dbReference>
<dbReference type="InterPro" id="IPR050863">
    <property type="entry name" value="CenT-Element_Derived"/>
</dbReference>
<evidence type="ECO:0000256" key="2">
    <source>
        <dbReference type="SAM" id="MobiDB-lite"/>
    </source>
</evidence>
<dbReference type="GO" id="GO:0005634">
    <property type="term" value="C:nucleus"/>
    <property type="evidence" value="ECO:0007669"/>
    <property type="project" value="TreeGrafter"/>
</dbReference>
<accession>A0A409XC10</accession>
<dbReference type="InParanoid" id="A0A409XC10"/>
<feature type="compositionally biased region" description="Polar residues" evidence="2">
    <location>
        <begin position="445"/>
        <end position="467"/>
    </location>
</feature>
<dbReference type="GO" id="GO:0003677">
    <property type="term" value="F:DNA binding"/>
    <property type="evidence" value="ECO:0007669"/>
    <property type="project" value="UniProtKB-KW"/>
</dbReference>
<evidence type="ECO:0000313" key="4">
    <source>
        <dbReference type="EMBL" id="PPQ88338.1"/>
    </source>
</evidence>
<keyword evidence="5" id="KW-1185">Reference proteome</keyword>
<dbReference type="PROSITE" id="PS51253">
    <property type="entry name" value="HTH_CENPB"/>
    <property type="match status" value="1"/>
</dbReference>
<dbReference type="Proteomes" id="UP000283269">
    <property type="component" value="Unassembled WGS sequence"/>
</dbReference>
<organism evidence="4 5">
    <name type="scientific">Psilocybe cyanescens</name>
    <dbReference type="NCBI Taxonomy" id="93625"/>
    <lineage>
        <taxon>Eukaryota</taxon>
        <taxon>Fungi</taxon>
        <taxon>Dikarya</taxon>
        <taxon>Basidiomycota</taxon>
        <taxon>Agaricomycotina</taxon>
        <taxon>Agaricomycetes</taxon>
        <taxon>Agaricomycetidae</taxon>
        <taxon>Agaricales</taxon>
        <taxon>Agaricineae</taxon>
        <taxon>Strophariaceae</taxon>
        <taxon>Psilocybe</taxon>
    </lineage>
</organism>
<dbReference type="Pfam" id="PF03221">
    <property type="entry name" value="HTH_Tnp_Tc5"/>
    <property type="match status" value="1"/>
</dbReference>
<proteinExistence type="predicted"/>
<evidence type="ECO:0000313" key="5">
    <source>
        <dbReference type="Proteomes" id="UP000283269"/>
    </source>
</evidence>
<feature type="region of interest" description="Disordered" evidence="2">
    <location>
        <begin position="437"/>
        <end position="467"/>
    </location>
</feature>
<dbReference type="STRING" id="93625.A0A409XC10"/>
<evidence type="ECO:0000256" key="1">
    <source>
        <dbReference type="ARBA" id="ARBA00023125"/>
    </source>
</evidence>
<reference evidence="4 5" key="1">
    <citation type="journal article" date="2018" name="Evol. Lett.">
        <title>Horizontal gene cluster transfer increased hallucinogenic mushroom diversity.</title>
        <authorList>
            <person name="Reynolds H.T."/>
            <person name="Vijayakumar V."/>
            <person name="Gluck-Thaler E."/>
            <person name="Korotkin H.B."/>
            <person name="Matheny P.B."/>
            <person name="Slot J.C."/>
        </authorList>
    </citation>
    <scope>NUCLEOTIDE SEQUENCE [LARGE SCALE GENOMIC DNA]</scope>
    <source>
        <strain evidence="4 5">2631</strain>
    </source>
</reference>
<keyword evidence="1" id="KW-0238">DNA-binding</keyword>
<feature type="domain" description="HTH CENPB-type" evidence="3">
    <location>
        <begin position="65"/>
        <end position="137"/>
    </location>
</feature>
<dbReference type="PANTHER" id="PTHR19303:SF74">
    <property type="entry name" value="POGO TRANSPOSABLE ELEMENT WITH KRAB DOMAIN"/>
    <property type="match status" value="1"/>
</dbReference>
<dbReference type="OrthoDB" id="2917041at2759"/>
<dbReference type="InterPro" id="IPR006600">
    <property type="entry name" value="HTH_CenpB_DNA-bd_dom"/>
</dbReference>
<dbReference type="InterPro" id="IPR036397">
    <property type="entry name" value="RNaseH_sf"/>
</dbReference>
<dbReference type="AlphaFoldDB" id="A0A409XC10"/>
<protein>
    <recommendedName>
        <fullName evidence="3">HTH CENPB-type domain-containing protein</fullName>
    </recommendedName>
</protein>
<comment type="caution">
    <text evidence="4">The sequence shown here is derived from an EMBL/GenBank/DDBJ whole genome shotgun (WGS) entry which is preliminary data.</text>
</comment>
<dbReference type="Pfam" id="PF03184">
    <property type="entry name" value="DDE_1"/>
    <property type="match status" value="1"/>
</dbReference>
<name>A0A409XC10_PSICY</name>
<dbReference type="EMBL" id="NHYD01002098">
    <property type="protein sequence ID" value="PPQ88338.1"/>
    <property type="molecule type" value="Genomic_DNA"/>
</dbReference>
<gene>
    <name evidence="4" type="ORF">CVT25_012552</name>
</gene>
<sequence length="467" mass="52590">MPGRALSKRVKKHKANKANELRLRQAAEEYRLGRDSYRKVAARYPGVSSSTLERYVNGKGQAMLKFNVTKQKLTPTEEGVLVDLLLESANRGFPFQHREIRQFANAIQKSRLGSDCKPLSYFWVFRFLQRHHEQLGTHWSKPLDMQRARSLNPEAVKSWFDLVKKYIVELGIDPKNIYGMDESGFPTAYGGKDRVVGAQGTKTQHKQGGADRENVTAVVTICADGTSIRPLLIFKGKNIKECWTERNAVNAFIATSDRGWTDANLGRQWLEHIFDAETKEKAQGQSRVLVLDGHSSHYTLDFIDYARKNNIILLGYPAHCTHALQGLDVVCFARMKNSWKQKIVSFEENNMRKVSKSEFTHLWTQAYLSAFTSETITAAFRVTGIHPFCPEVITDVQMKSSTTTSIRGSFPMAQPSPVRAVIAVFNANPPTDFAISPSTHLRIEPTQTPTSTTNENIPPSTPSQKRG</sequence>
<dbReference type="PANTHER" id="PTHR19303">
    <property type="entry name" value="TRANSPOSON"/>
    <property type="match status" value="1"/>
</dbReference>